<sequence>MMKGKAPSTILKRARALVLLQDFLNDKNVSFPCLESDVYDFLKTLERDGAPPSRISSIMEVLHDALEKHADQWTRVFAGACLVCCYSRCRWSDVQHTEAAEQATQVFACDFACPWNQTLRAAMEDLSGGSPTVRALDTDEATSWMRLMLGLGDESLQVSSKSMKATIISWAAKRGVDPLTLQRLGYHAAGGMDLVYSRDAQAPLLLVVEKVLKEVREGIFRPDETRSGRLVSIDAKPLAGSFVPGLGEASVAEGSPVHEHVPAACKVEVASAEATDAAIISISDSEASDSLGESSEESDEDFGQPIAFVARGQVIPAGFDLWRHSSSQ</sequence>
<evidence type="ECO:0000313" key="2">
    <source>
        <dbReference type="EMBL" id="CAE7938108.1"/>
    </source>
</evidence>
<feature type="compositionally biased region" description="Low complexity" evidence="1">
    <location>
        <begin position="284"/>
        <end position="293"/>
    </location>
</feature>
<name>A0A813C2I7_9DINO</name>
<dbReference type="EMBL" id="CAJNJA010085548">
    <property type="protein sequence ID" value="CAE7938108.1"/>
    <property type="molecule type" value="Genomic_DNA"/>
</dbReference>
<protein>
    <submittedName>
        <fullName evidence="2">Uncharacterized protein</fullName>
    </submittedName>
</protein>
<evidence type="ECO:0000313" key="3">
    <source>
        <dbReference type="Proteomes" id="UP000601435"/>
    </source>
</evidence>
<accession>A0A813C2I7</accession>
<proteinExistence type="predicted"/>
<comment type="caution">
    <text evidence="2">The sequence shown here is derived from an EMBL/GenBank/DDBJ whole genome shotgun (WGS) entry which is preliminary data.</text>
</comment>
<keyword evidence="3" id="KW-1185">Reference proteome</keyword>
<organism evidence="2 3">
    <name type="scientific">Symbiodinium necroappetens</name>
    <dbReference type="NCBI Taxonomy" id="1628268"/>
    <lineage>
        <taxon>Eukaryota</taxon>
        <taxon>Sar</taxon>
        <taxon>Alveolata</taxon>
        <taxon>Dinophyceae</taxon>
        <taxon>Suessiales</taxon>
        <taxon>Symbiodiniaceae</taxon>
        <taxon>Symbiodinium</taxon>
    </lineage>
</organism>
<dbReference type="Proteomes" id="UP000601435">
    <property type="component" value="Unassembled WGS sequence"/>
</dbReference>
<dbReference type="AlphaFoldDB" id="A0A813C2I7"/>
<dbReference type="OrthoDB" id="447473at2759"/>
<feature type="region of interest" description="Disordered" evidence="1">
    <location>
        <begin position="284"/>
        <end position="303"/>
    </location>
</feature>
<feature type="non-terminal residue" evidence="2">
    <location>
        <position position="1"/>
    </location>
</feature>
<reference evidence="2" key="1">
    <citation type="submission" date="2021-02" db="EMBL/GenBank/DDBJ databases">
        <authorList>
            <person name="Dougan E. K."/>
            <person name="Rhodes N."/>
            <person name="Thang M."/>
            <person name="Chan C."/>
        </authorList>
    </citation>
    <scope>NUCLEOTIDE SEQUENCE</scope>
</reference>
<evidence type="ECO:0000256" key="1">
    <source>
        <dbReference type="SAM" id="MobiDB-lite"/>
    </source>
</evidence>
<gene>
    <name evidence="2" type="ORF">SNEC2469_LOCUS33023</name>
</gene>